<dbReference type="Proteomes" id="UP001586593">
    <property type="component" value="Unassembled WGS sequence"/>
</dbReference>
<feature type="domain" description="GH11" evidence="13">
    <location>
        <begin position="59"/>
        <end position="248"/>
    </location>
</feature>
<keyword evidence="7 11" id="KW-0378">Hydrolase</keyword>
<dbReference type="EC" id="3.2.1.8" evidence="4 11"/>
<dbReference type="InterPro" id="IPR013320">
    <property type="entry name" value="ConA-like_dom_sf"/>
</dbReference>
<comment type="catalytic activity">
    <reaction evidence="1 11 12">
        <text>Endohydrolysis of (1-&gt;4)-beta-D-xylosidic linkages in xylans.</text>
        <dbReference type="EC" id="3.2.1.8"/>
    </reaction>
</comment>
<comment type="pathway">
    <text evidence="2 11 12">Glycan degradation; xylan degradation.</text>
</comment>
<evidence type="ECO:0000256" key="3">
    <source>
        <dbReference type="ARBA" id="ARBA00007792"/>
    </source>
</evidence>
<keyword evidence="8 11" id="KW-0119">Carbohydrate metabolism</keyword>
<protein>
    <recommendedName>
        <fullName evidence="4 11">Endo-1,4-beta-xylanase</fullName>
        <ecNumber evidence="4 11">3.2.1.8</ecNumber>
    </recommendedName>
</protein>
<dbReference type="InterPro" id="IPR018208">
    <property type="entry name" value="GH11_AS_1"/>
</dbReference>
<feature type="active site" description="Proton donor" evidence="11">
    <location>
        <position position="235"/>
    </location>
</feature>
<comment type="caution">
    <text evidence="14">The sequence shown here is derived from an EMBL/GenBank/DDBJ whole genome shotgun (WGS) entry which is preliminary data.</text>
</comment>
<accession>A0ABR3VWQ3</accession>
<proteinExistence type="inferred from homology"/>
<name>A0ABR3VWQ3_9PEZI</name>
<dbReference type="PRINTS" id="PR00911">
    <property type="entry name" value="GLHYDRLASE11"/>
</dbReference>
<dbReference type="SUPFAM" id="SSF49899">
    <property type="entry name" value="Concanavalin A-like lectins/glucanases"/>
    <property type="match status" value="1"/>
</dbReference>
<dbReference type="InterPro" id="IPR013319">
    <property type="entry name" value="GH11/12"/>
</dbReference>
<keyword evidence="15" id="KW-1185">Reference proteome</keyword>
<keyword evidence="10 11" id="KW-0624">Polysaccharide degradation</keyword>
<dbReference type="InterPro" id="IPR033123">
    <property type="entry name" value="GH11_dom"/>
</dbReference>
<evidence type="ECO:0000256" key="10">
    <source>
        <dbReference type="ARBA" id="ARBA00023326"/>
    </source>
</evidence>
<evidence type="ECO:0000313" key="15">
    <source>
        <dbReference type="Proteomes" id="UP001586593"/>
    </source>
</evidence>
<evidence type="ECO:0000256" key="6">
    <source>
        <dbReference type="ARBA" id="ARBA00022729"/>
    </source>
</evidence>
<dbReference type="PANTHER" id="PTHR46828">
    <property type="entry name" value="ENDO-1,4-BETA-XYLANASE A-RELATED"/>
    <property type="match status" value="1"/>
</dbReference>
<dbReference type="Gene3D" id="2.60.120.180">
    <property type="match status" value="1"/>
</dbReference>
<dbReference type="EMBL" id="JAZHXJ010001010">
    <property type="protein sequence ID" value="KAL1846872.1"/>
    <property type="molecule type" value="Genomic_DNA"/>
</dbReference>
<dbReference type="Pfam" id="PF00457">
    <property type="entry name" value="Glyco_hydro_11"/>
    <property type="match status" value="1"/>
</dbReference>
<dbReference type="PROSITE" id="PS00776">
    <property type="entry name" value="GH11_1"/>
    <property type="match status" value="1"/>
</dbReference>
<dbReference type="PANTHER" id="PTHR46828:SF2">
    <property type="entry name" value="ENDO-1,4-BETA-XYLANASE A-RELATED"/>
    <property type="match status" value="1"/>
</dbReference>
<evidence type="ECO:0000256" key="5">
    <source>
        <dbReference type="ARBA" id="ARBA00022651"/>
    </source>
</evidence>
<evidence type="ECO:0000259" key="13">
    <source>
        <dbReference type="PROSITE" id="PS51761"/>
    </source>
</evidence>
<evidence type="ECO:0000313" key="14">
    <source>
        <dbReference type="EMBL" id="KAL1846872.1"/>
    </source>
</evidence>
<keyword evidence="9 11" id="KW-0326">Glycosidase</keyword>
<evidence type="ECO:0000256" key="8">
    <source>
        <dbReference type="ARBA" id="ARBA00023277"/>
    </source>
</evidence>
<evidence type="ECO:0000256" key="4">
    <source>
        <dbReference type="ARBA" id="ARBA00012590"/>
    </source>
</evidence>
<feature type="active site" description="Nucleophile" evidence="11">
    <location>
        <position position="144"/>
    </location>
</feature>
<dbReference type="PROSITE" id="PS51761">
    <property type="entry name" value="GH11_3"/>
    <property type="match status" value="1"/>
</dbReference>
<organism evidence="14 15">
    <name type="scientific">Phialemonium thermophilum</name>
    <dbReference type="NCBI Taxonomy" id="223376"/>
    <lineage>
        <taxon>Eukaryota</taxon>
        <taxon>Fungi</taxon>
        <taxon>Dikarya</taxon>
        <taxon>Ascomycota</taxon>
        <taxon>Pezizomycotina</taxon>
        <taxon>Sordariomycetes</taxon>
        <taxon>Sordariomycetidae</taxon>
        <taxon>Cephalothecales</taxon>
        <taxon>Cephalothecaceae</taxon>
        <taxon>Phialemonium</taxon>
    </lineage>
</organism>
<gene>
    <name evidence="14" type="ORF">VTK73DRAFT_204</name>
</gene>
<evidence type="ECO:0000256" key="2">
    <source>
        <dbReference type="ARBA" id="ARBA00004851"/>
    </source>
</evidence>
<dbReference type="InterPro" id="IPR001137">
    <property type="entry name" value="Glyco_hydro_11"/>
</dbReference>
<reference evidence="14 15" key="1">
    <citation type="journal article" date="2024" name="Commun. Biol.">
        <title>Comparative genomic analysis of thermophilic fungi reveals convergent evolutionary adaptations and gene losses.</title>
        <authorList>
            <person name="Steindorff A.S."/>
            <person name="Aguilar-Pontes M.V."/>
            <person name="Robinson A.J."/>
            <person name="Andreopoulos B."/>
            <person name="LaButti K."/>
            <person name="Kuo A."/>
            <person name="Mondo S."/>
            <person name="Riley R."/>
            <person name="Otillar R."/>
            <person name="Haridas S."/>
            <person name="Lipzen A."/>
            <person name="Grimwood J."/>
            <person name="Schmutz J."/>
            <person name="Clum A."/>
            <person name="Reid I.D."/>
            <person name="Moisan M.C."/>
            <person name="Butler G."/>
            <person name="Nguyen T.T.M."/>
            <person name="Dewar K."/>
            <person name="Conant G."/>
            <person name="Drula E."/>
            <person name="Henrissat B."/>
            <person name="Hansel C."/>
            <person name="Singer S."/>
            <person name="Hutchinson M.I."/>
            <person name="de Vries R.P."/>
            <person name="Natvig D.O."/>
            <person name="Powell A.J."/>
            <person name="Tsang A."/>
            <person name="Grigoriev I.V."/>
        </authorList>
    </citation>
    <scope>NUCLEOTIDE SEQUENCE [LARGE SCALE GENOMIC DNA]</scope>
    <source>
        <strain evidence="14 15">ATCC 24622</strain>
    </source>
</reference>
<sequence>MSFRLKKEYTESYRESKLISWNLSQSKAFEMVSLKSLAAAALAIPAVLGSPAPPSMDLDGPPRLIEARQGYYFSSWTDYSAGGTVQCNNGAGGSYSVKWSGAGFVCGKGWNPGGRRTVTYSGTYNTTGPGYLSVYGWTTGPLIEYYIVDAHGDLSPNEPWTEKGNFTFEEGTYTVYTSTRVNQPSIQGTATFQQYWSVRDEARVGGTISTGRHFDEWAKLGMRLGSHNYMILATEGYTGKDKMKSSGSSSITVG</sequence>
<evidence type="ECO:0000256" key="11">
    <source>
        <dbReference type="PROSITE-ProRule" id="PRU01097"/>
    </source>
</evidence>
<keyword evidence="5 11" id="KW-0858">Xylan degradation</keyword>
<evidence type="ECO:0000256" key="9">
    <source>
        <dbReference type="ARBA" id="ARBA00023295"/>
    </source>
</evidence>
<evidence type="ECO:0000256" key="1">
    <source>
        <dbReference type="ARBA" id="ARBA00000681"/>
    </source>
</evidence>
<evidence type="ECO:0000256" key="7">
    <source>
        <dbReference type="ARBA" id="ARBA00022801"/>
    </source>
</evidence>
<keyword evidence="6" id="KW-0732">Signal</keyword>
<comment type="similarity">
    <text evidence="3 11 12">Belongs to the glycosyl hydrolase 11 (cellulase G) family.</text>
</comment>
<evidence type="ECO:0000256" key="12">
    <source>
        <dbReference type="RuleBase" id="RU362015"/>
    </source>
</evidence>